<dbReference type="SMART" id="SM00454">
    <property type="entry name" value="SAM"/>
    <property type="match status" value="1"/>
</dbReference>
<dbReference type="GO" id="GO:0005524">
    <property type="term" value="F:ATP binding"/>
    <property type="evidence" value="ECO:0007669"/>
    <property type="project" value="UniProtKB-UniRule"/>
</dbReference>
<evidence type="ECO:0000313" key="17">
    <source>
        <dbReference type="EMBL" id="KAJ3576965.1"/>
    </source>
</evidence>
<feature type="region of interest" description="Disordered" evidence="13">
    <location>
        <begin position="142"/>
        <end position="166"/>
    </location>
</feature>
<evidence type="ECO:0000256" key="12">
    <source>
        <dbReference type="PROSITE-ProRule" id="PRU10141"/>
    </source>
</evidence>
<dbReference type="InterPro" id="IPR001660">
    <property type="entry name" value="SAM"/>
</dbReference>
<feature type="domain" description="SAM" evidence="15">
    <location>
        <begin position="66"/>
        <end position="129"/>
    </location>
</feature>
<dbReference type="Proteomes" id="UP001148614">
    <property type="component" value="Unassembled WGS sequence"/>
</dbReference>
<evidence type="ECO:0000256" key="11">
    <source>
        <dbReference type="ARBA" id="ARBA00048329"/>
    </source>
</evidence>
<dbReference type="InterPro" id="IPR000159">
    <property type="entry name" value="RA_dom"/>
</dbReference>
<evidence type="ECO:0000256" key="13">
    <source>
        <dbReference type="SAM" id="MobiDB-lite"/>
    </source>
</evidence>
<evidence type="ECO:0000313" key="18">
    <source>
        <dbReference type="Proteomes" id="UP001148614"/>
    </source>
</evidence>
<dbReference type="InterPro" id="IPR013761">
    <property type="entry name" value="SAM/pointed_sf"/>
</dbReference>
<evidence type="ECO:0000256" key="1">
    <source>
        <dbReference type="ARBA" id="ARBA00006529"/>
    </source>
</evidence>
<comment type="catalytic activity">
    <reaction evidence="11">
        <text>L-seryl-[protein] + ATP = O-phospho-L-seryl-[protein] + ADP + H(+)</text>
        <dbReference type="Rhea" id="RHEA:17989"/>
        <dbReference type="Rhea" id="RHEA-COMP:9863"/>
        <dbReference type="Rhea" id="RHEA-COMP:11604"/>
        <dbReference type="ChEBI" id="CHEBI:15378"/>
        <dbReference type="ChEBI" id="CHEBI:29999"/>
        <dbReference type="ChEBI" id="CHEBI:30616"/>
        <dbReference type="ChEBI" id="CHEBI:83421"/>
        <dbReference type="ChEBI" id="CHEBI:456216"/>
        <dbReference type="EC" id="2.7.11.25"/>
    </reaction>
</comment>
<comment type="caution">
    <text evidence="17">The sequence shown here is derived from an EMBL/GenBank/DDBJ whole genome shotgun (WGS) entry which is preliminary data.</text>
</comment>
<evidence type="ECO:0000259" key="16">
    <source>
        <dbReference type="PROSITE" id="PS50200"/>
    </source>
</evidence>
<dbReference type="SMART" id="SM00220">
    <property type="entry name" value="S_TKc"/>
    <property type="match status" value="1"/>
</dbReference>
<dbReference type="FunFam" id="3.30.200.20:FF:000387">
    <property type="entry name" value="Serine/threonine-protein kinase STE11"/>
    <property type="match status" value="1"/>
</dbReference>
<keyword evidence="7 12" id="KW-0067">ATP-binding</keyword>
<dbReference type="InterPro" id="IPR017441">
    <property type="entry name" value="Protein_kinase_ATP_BS"/>
</dbReference>
<dbReference type="InterPro" id="IPR008271">
    <property type="entry name" value="Ser/Thr_kinase_AS"/>
</dbReference>
<dbReference type="FunFam" id="1.10.510.10:FF:000334">
    <property type="entry name" value="Serine/threonine-protein kinase STE11"/>
    <property type="match status" value="1"/>
</dbReference>
<dbReference type="PANTHER" id="PTHR11584">
    <property type="entry name" value="SERINE/THREONINE PROTEIN KINASE"/>
    <property type="match status" value="1"/>
</dbReference>
<proteinExistence type="inferred from homology"/>
<name>A0A9W8TMQ8_9PEZI</name>
<keyword evidence="3" id="KW-0723">Serine/threonine-protein kinase</keyword>
<feature type="region of interest" description="Disordered" evidence="13">
    <location>
        <begin position="1"/>
        <end position="60"/>
    </location>
</feature>
<feature type="domain" description="Ras-associating" evidence="16">
    <location>
        <begin position="263"/>
        <end position="353"/>
    </location>
</feature>
<comment type="catalytic activity">
    <reaction evidence="10">
        <text>L-seryl-[protein] + ATP = O-phospho-L-seryl-[protein] + ADP + H(+)</text>
        <dbReference type="Rhea" id="RHEA:17989"/>
        <dbReference type="Rhea" id="RHEA-COMP:9863"/>
        <dbReference type="Rhea" id="RHEA-COMP:11604"/>
        <dbReference type="ChEBI" id="CHEBI:15378"/>
        <dbReference type="ChEBI" id="CHEBI:29999"/>
        <dbReference type="ChEBI" id="CHEBI:30616"/>
        <dbReference type="ChEBI" id="CHEBI:83421"/>
        <dbReference type="ChEBI" id="CHEBI:456216"/>
        <dbReference type="EC" id="2.7.11.24"/>
    </reaction>
    <physiologicalReaction direction="left-to-right" evidence="10">
        <dbReference type="Rhea" id="RHEA:17990"/>
    </physiologicalReaction>
</comment>
<evidence type="ECO:0000256" key="2">
    <source>
        <dbReference type="ARBA" id="ARBA00012406"/>
    </source>
</evidence>
<evidence type="ECO:0000256" key="10">
    <source>
        <dbReference type="ARBA" id="ARBA00048130"/>
    </source>
</evidence>
<dbReference type="Gene3D" id="1.10.150.50">
    <property type="entry name" value="Transcription Factor, Ets-1"/>
    <property type="match status" value="1"/>
</dbReference>
<dbReference type="AlphaFoldDB" id="A0A9W8TMQ8"/>
<accession>A0A9W8TMQ8</accession>
<reference evidence="17" key="1">
    <citation type="submission" date="2022-07" db="EMBL/GenBank/DDBJ databases">
        <title>Genome Sequence of Xylaria arbuscula.</title>
        <authorList>
            <person name="Buettner E."/>
        </authorList>
    </citation>
    <scope>NUCLEOTIDE SEQUENCE</scope>
    <source>
        <strain evidence="17">VT107</strain>
    </source>
</reference>
<evidence type="ECO:0000259" key="14">
    <source>
        <dbReference type="PROSITE" id="PS50011"/>
    </source>
</evidence>
<sequence length="1015" mass="112213">MAMLASKTSFPASLSSSATTLVGNSPSSNVAHTRRAHAMPASGQPFASPTESEFSDIDGPDAVKNWTEDQVCEYLRSVKCGEYEKLFRKNNINGENLLEMDKEVLKEMGIDKVGDRVRLFLGIKKLRTKAYANQKKRNRDSFALLDSQYTPPAASPRPANPATRSIPKRYSRQIEVSGLGMNPTIEIAKPASRPESPLHTGDIRTARQHWYPQNQQPYMINTAPTTRGPTSPPETLASGRLVMTHTRNNSSQDGSLMAALPQDQDFIRVISTGGITKVVKVAGCNTCEEVMRVTLRKFALREDHDRNFCFWVLAGVDPDPRQCRRLGDTELWRIINDQKRPERNRLILRKVPSGEPGEAELLRAAAIGMEEAQQKHARALENVDKRSQLKVQKLLGESWSEGLQQPLSPISVQVRERNLHNTARDLERPAPSPTKAHPRRKVILRPFGGLRPPSELITSDLTSYFPDHPREDIDRTARLSMRRSTRLSKVNSRLSVASNLSFASSIQDAPPIPTIADSWLSNGHLAKVKAREAQGRLGHNYRDSVTSSVLDTLQEESPIEPNRKSYVSFTDNGSDIQPVSITDPEGNMIRHSYFDETSTQGSGSLKDLTQALSEDGEDADEELASFLAGESWDDNKWMKGALIGQGSFGSVYLALHAVTGELLAVKQVEAPSPGSNSQTDARKKSMIEALKREIGLLRDLRHPNIVQYLGCGSSNEYLNIFLEYVPGGSVQTMLNSYGALPEPLVRSFVRQILEGLSYLHNRDIIHRDIKGANILVDNKGTIKISDFGISKKLEASNILSGANNNKNRPSLQGSVFWMAPEVVKQTSYTRKADIWSLGCLVVEMMTGQHPFPDCSQLQAIFKIGGGKAAPTIPDNASAEAVEFLSRTFEIDHNLRPSADDLRLTALCPQWLEELVNEDETGDVGLDVEMSLRLFEDMPLEPLPTALASLEKQGLQNLSQEEISAIEATFDILSTSGTAESGREGNQEPSPVLMLIQVPAHAKLGNDSEYMDKREG</sequence>
<dbReference type="PROSITE" id="PS50011">
    <property type="entry name" value="PROTEIN_KINASE_DOM"/>
    <property type="match status" value="1"/>
</dbReference>
<evidence type="ECO:0000256" key="6">
    <source>
        <dbReference type="ARBA" id="ARBA00022777"/>
    </source>
</evidence>
<keyword evidence="6" id="KW-0418">Kinase</keyword>
<evidence type="ECO:0000256" key="5">
    <source>
        <dbReference type="ARBA" id="ARBA00022741"/>
    </source>
</evidence>
<dbReference type="SUPFAM" id="SSF56112">
    <property type="entry name" value="Protein kinase-like (PK-like)"/>
    <property type="match status" value="1"/>
</dbReference>
<dbReference type="PROSITE" id="PS00108">
    <property type="entry name" value="PROTEIN_KINASE_ST"/>
    <property type="match status" value="1"/>
</dbReference>
<comment type="catalytic activity">
    <reaction evidence="8">
        <text>L-threonyl-[protein] + ATP = O-phospho-L-threonyl-[protein] + ADP + H(+)</text>
        <dbReference type="Rhea" id="RHEA:46608"/>
        <dbReference type="Rhea" id="RHEA-COMP:11060"/>
        <dbReference type="Rhea" id="RHEA-COMP:11605"/>
        <dbReference type="ChEBI" id="CHEBI:15378"/>
        <dbReference type="ChEBI" id="CHEBI:30013"/>
        <dbReference type="ChEBI" id="CHEBI:30616"/>
        <dbReference type="ChEBI" id="CHEBI:61977"/>
        <dbReference type="ChEBI" id="CHEBI:456216"/>
        <dbReference type="EC" id="2.7.11.25"/>
    </reaction>
</comment>
<feature type="domain" description="Protein kinase" evidence="14">
    <location>
        <begin position="637"/>
        <end position="911"/>
    </location>
</feature>
<feature type="compositionally biased region" description="Polar residues" evidence="13">
    <location>
        <begin position="1"/>
        <end position="31"/>
    </location>
</feature>
<dbReference type="SUPFAM" id="SSF47769">
    <property type="entry name" value="SAM/Pointed domain"/>
    <property type="match status" value="1"/>
</dbReference>
<keyword evidence="18" id="KW-1185">Reference proteome</keyword>
<dbReference type="EMBL" id="JANPWZ010000446">
    <property type="protein sequence ID" value="KAJ3576965.1"/>
    <property type="molecule type" value="Genomic_DNA"/>
</dbReference>
<dbReference type="VEuPathDB" id="FungiDB:F4678DRAFT_473884"/>
<evidence type="ECO:0000256" key="3">
    <source>
        <dbReference type="ARBA" id="ARBA00022527"/>
    </source>
</evidence>
<evidence type="ECO:0000256" key="7">
    <source>
        <dbReference type="ARBA" id="ARBA00022840"/>
    </source>
</evidence>
<evidence type="ECO:0000256" key="9">
    <source>
        <dbReference type="ARBA" id="ARBA00047919"/>
    </source>
</evidence>
<dbReference type="InterPro" id="IPR029458">
    <property type="entry name" value="Ras-bd_By2"/>
</dbReference>
<dbReference type="PROSITE" id="PS50105">
    <property type="entry name" value="SAM_DOMAIN"/>
    <property type="match status" value="1"/>
</dbReference>
<evidence type="ECO:0000259" key="15">
    <source>
        <dbReference type="PROSITE" id="PS50105"/>
    </source>
</evidence>
<dbReference type="Pfam" id="PF14847">
    <property type="entry name" value="Ras_bdg_2"/>
    <property type="match status" value="1"/>
</dbReference>
<comment type="similarity">
    <text evidence="1">Belongs to the protein kinase superfamily. STE Ser/Thr protein kinase family. MAP kinase kinase kinase subfamily.</text>
</comment>
<dbReference type="EC" id="2.7.11.25" evidence="2"/>
<dbReference type="CDD" id="cd09534">
    <property type="entry name" value="SAM_Ste11_fungal"/>
    <property type="match status" value="1"/>
</dbReference>
<dbReference type="GO" id="GO:0004707">
    <property type="term" value="F:MAP kinase activity"/>
    <property type="evidence" value="ECO:0007669"/>
    <property type="project" value="UniProtKB-EC"/>
</dbReference>
<dbReference type="InterPro" id="IPR011009">
    <property type="entry name" value="Kinase-like_dom_sf"/>
</dbReference>
<dbReference type="SMART" id="SM01304">
    <property type="entry name" value="Ras_bdg_2"/>
    <property type="match status" value="1"/>
</dbReference>
<dbReference type="GO" id="GO:0004709">
    <property type="term" value="F:MAP kinase kinase kinase activity"/>
    <property type="evidence" value="ECO:0007669"/>
    <property type="project" value="UniProtKB-EC"/>
</dbReference>
<comment type="catalytic activity">
    <reaction evidence="9">
        <text>L-threonyl-[protein] + ATP = O-phospho-L-threonyl-[protein] + ADP + H(+)</text>
        <dbReference type="Rhea" id="RHEA:46608"/>
        <dbReference type="Rhea" id="RHEA-COMP:11060"/>
        <dbReference type="Rhea" id="RHEA-COMP:11605"/>
        <dbReference type="ChEBI" id="CHEBI:15378"/>
        <dbReference type="ChEBI" id="CHEBI:30013"/>
        <dbReference type="ChEBI" id="CHEBI:30616"/>
        <dbReference type="ChEBI" id="CHEBI:61977"/>
        <dbReference type="ChEBI" id="CHEBI:456216"/>
        <dbReference type="EC" id="2.7.11.24"/>
    </reaction>
    <physiologicalReaction direction="left-to-right" evidence="9">
        <dbReference type="Rhea" id="RHEA:46609"/>
    </physiologicalReaction>
</comment>
<dbReference type="Gene3D" id="1.10.510.10">
    <property type="entry name" value="Transferase(Phosphotransferase) domain 1"/>
    <property type="match status" value="1"/>
</dbReference>
<dbReference type="PROSITE" id="PS00107">
    <property type="entry name" value="PROTEIN_KINASE_ATP"/>
    <property type="match status" value="1"/>
</dbReference>
<dbReference type="Gene3D" id="3.10.20.90">
    <property type="entry name" value="Phosphatidylinositol 3-kinase Catalytic Subunit, Chain A, domain 1"/>
    <property type="match status" value="1"/>
</dbReference>
<dbReference type="Pfam" id="PF00069">
    <property type="entry name" value="Pkinase"/>
    <property type="match status" value="1"/>
</dbReference>
<keyword evidence="4" id="KW-0808">Transferase</keyword>
<evidence type="ECO:0000256" key="4">
    <source>
        <dbReference type="ARBA" id="ARBA00022679"/>
    </source>
</evidence>
<dbReference type="PANTHER" id="PTHR11584:SF369">
    <property type="entry name" value="MITOGEN-ACTIVATED PROTEIN KINASE KINASE KINASE 19-RELATED"/>
    <property type="match status" value="1"/>
</dbReference>
<dbReference type="PROSITE" id="PS50200">
    <property type="entry name" value="RA"/>
    <property type="match status" value="1"/>
</dbReference>
<organism evidence="17 18">
    <name type="scientific">Xylaria arbuscula</name>
    <dbReference type="NCBI Taxonomy" id="114810"/>
    <lineage>
        <taxon>Eukaryota</taxon>
        <taxon>Fungi</taxon>
        <taxon>Dikarya</taxon>
        <taxon>Ascomycota</taxon>
        <taxon>Pezizomycotina</taxon>
        <taxon>Sordariomycetes</taxon>
        <taxon>Xylariomycetidae</taxon>
        <taxon>Xylariales</taxon>
        <taxon>Xylariaceae</taxon>
        <taxon>Xylaria</taxon>
    </lineage>
</organism>
<protein>
    <recommendedName>
        <fullName evidence="2">mitogen-activated protein kinase kinase kinase</fullName>
        <ecNumber evidence="2">2.7.11.25</ecNumber>
    </recommendedName>
</protein>
<keyword evidence="5 12" id="KW-0547">Nucleotide-binding</keyword>
<evidence type="ECO:0000256" key="8">
    <source>
        <dbReference type="ARBA" id="ARBA00047559"/>
    </source>
</evidence>
<feature type="binding site" evidence="12">
    <location>
        <position position="666"/>
    </location>
    <ligand>
        <name>ATP</name>
        <dbReference type="ChEBI" id="CHEBI:30616"/>
    </ligand>
</feature>
<gene>
    <name evidence="17" type="ORF">NPX13_g3539</name>
</gene>
<dbReference type="InterPro" id="IPR000719">
    <property type="entry name" value="Prot_kinase_dom"/>
</dbReference>
<dbReference type="FunFam" id="1.10.150.50:FF:000075">
    <property type="entry name" value="Serine/threonine-protein kinase STE11"/>
    <property type="match status" value="1"/>
</dbReference>
<dbReference type="Gene3D" id="3.30.200.20">
    <property type="entry name" value="Phosphorylase Kinase, domain 1"/>
    <property type="match status" value="1"/>
</dbReference>
<dbReference type="Pfam" id="PF07647">
    <property type="entry name" value="SAM_2"/>
    <property type="match status" value="1"/>
</dbReference>
<dbReference type="FunFam" id="3.10.20.90:FF:000214">
    <property type="entry name" value="Serine/threonine-protein kinase STE11"/>
    <property type="match status" value="1"/>
</dbReference>